<comment type="similarity">
    <text evidence="4">Belongs to the putative lipase ROG1 family.</text>
</comment>
<evidence type="ECO:0000256" key="1">
    <source>
        <dbReference type="ARBA" id="ARBA00004173"/>
    </source>
</evidence>
<dbReference type="HOGENOM" id="CLU_000288_125_13_1"/>
<comment type="caution">
    <text evidence="10">The sequence shown here is derived from an EMBL/GenBank/DDBJ whole genome shotgun (WGS) entry which is preliminary data.</text>
</comment>
<proteinExistence type="inferred from homology"/>
<feature type="non-terminal residue" evidence="10">
    <location>
        <position position="470"/>
    </location>
</feature>
<dbReference type="SUPFAM" id="SSF53474">
    <property type="entry name" value="alpha/beta-Hydrolases"/>
    <property type="match status" value="1"/>
</dbReference>
<sequence>MSDVFMHLTNVLRPVQSSSQTINEGTALADPESGRPSISKSESKIDDLGFLELASGTNPVVDIVAIHGLEGHREKTWSTEDGTLWLRDFLPTDISNARVLSYGYDADTRSTECVSTLTMRRHAEGLAQALSRIRKDSPRRPIIFVAHDLGGIILKWALVICHNQSLASKGELRDILVSTHAILFFGTPHSGVEGTTLLDTINRLTSMRIMTTDVILKDLQSHSSELENIQSLYVAASEKISSIFFCEEYKTSSVDRKRRRLNVAHHSAVIAGDRNGTTIVLHADHESLVRFSNATSDNYRSVLHYLKDYVDSASAAVQEKWITEDNLRSVAKGEVISQEMIVAKPCPPVSRSYVERKEIQSLITERLLPGSVQDQPRCILHGLGGSGKTQLATSWVRKHGARFTRVIFVDASSQTQIEADLERSIRSLGAEYNKMTWKDAVAYLGGKERGWLLFIDNADSPDLNLRPYLP</sequence>
<evidence type="ECO:0000256" key="5">
    <source>
        <dbReference type="ARBA" id="ARBA00022824"/>
    </source>
</evidence>
<dbReference type="Gene3D" id="3.40.50.300">
    <property type="entry name" value="P-loop containing nucleotide triphosphate hydrolases"/>
    <property type="match status" value="1"/>
</dbReference>
<comment type="subcellular location">
    <subcellularLocation>
        <location evidence="2">Endoplasmic reticulum</location>
    </subcellularLocation>
    <subcellularLocation>
        <location evidence="3">Membrane</location>
    </subcellularLocation>
    <subcellularLocation>
        <location evidence="1">Mitochondrion</location>
    </subcellularLocation>
</comment>
<dbReference type="PANTHER" id="PTHR48182">
    <property type="entry name" value="PROTEIN SERAC1"/>
    <property type="match status" value="1"/>
</dbReference>
<evidence type="ECO:0000256" key="4">
    <source>
        <dbReference type="ARBA" id="ARBA00007920"/>
    </source>
</evidence>
<name>G4TEZ4_SERID</name>
<keyword evidence="6" id="KW-0496">Mitochondrion</keyword>
<keyword evidence="5" id="KW-0256">Endoplasmic reticulum</keyword>
<dbReference type="InterPro" id="IPR052374">
    <property type="entry name" value="SERAC1"/>
</dbReference>
<dbReference type="Gene3D" id="3.40.50.1820">
    <property type="entry name" value="alpha/beta hydrolase"/>
    <property type="match status" value="1"/>
</dbReference>
<dbReference type="InterPro" id="IPR027417">
    <property type="entry name" value="P-loop_NTPase"/>
</dbReference>
<dbReference type="AlphaFoldDB" id="G4TEZ4"/>
<protein>
    <submittedName>
        <fullName evidence="10">Related to LipA and NB-ARC domain protein-Aspergillus clavatus</fullName>
    </submittedName>
</protein>
<accession>G4TEZ4</accession>
<evidence type="ECO:0000259" key="9">
    <source>
        <dbReference type="Pfam" id="PF05057"/>
    </source>
</evidence>
<evidence type="ECO:0000256" key="2">
    <source>
        <dbReference type="ARBA" id="ARBA00004240"/>
    </source>
</evidence>
<reference evidence="10 11" key="1">
    <citation type="journal article" date="2011" name="PLoS Pathog.">
        <title>Endophytic Life Strategies Decoded by Genome and Transcriptome Analyses of the Mutualistic Root Symbiont Piriformospora indica.</title>
        <authorList>
            <person name="Zuccaro A."/>
            <person name="Lahrmann U."/>
            <person name="Guldener U."/>
            <person name="Langen G."/>
            <person name="Pfiffi S."/>
            <person name="Biedenkopf D."/>
            <person name="Wong P."/>
            <person name="Samans B."/>
            <person name="Grimm C."/>
            <person name="Basiewicz M."/>
            <person name="Murat C."/>
            <person name="Martin F."/>
            <person name="Kogel K.H."/>
        </authorList>
    </citation>
    <scope>NUCLEOTIDE SEQUENCE [LARGE SCALE GENOMIC DNA]</scope>
    <source>
        <strain evidence="10 11">DSM 11827</strain>
    </source>
</reference>
<gene>
    <name evidence="10" type="ORF">PIIN_03844</name>
</gene>
<dbReference type="EMBL" id="CAFZ01000066">
    <property type="protein sequence ID" value="CCA69904.1"/>
    <property type="molecule type" value="Genomic_DNA"/>
</dbReference>
<evidence type="ECO:0000313" key="10">
    <source>
        <dbReference type="EMBL" id="CCA69904.1"/>
    </source>
</evidence>
<dbReference type="InParanoid" id="G4TEZ4"/>
<dbReference type="PANTHER" id="PTHR48182:SF2">
    <property type="entry name" value="PROTEIN SERAC1"/>
    <property type="match status" value="1"/>
</dbReference>
<evidence type="ECO:0000256" key="6">
    <source>
        <dbReference type="ARBA" id="ARBA00023128"/>
    </source>
</evidence>
<dbReference type="OrthoDB" id="5086500at2759"/>
<dbReference type="GO" id="GO:0005739">
    <property type="term" value="C:mitochondrion"/>
    <property type="evidence" value="ECO:0007669"/>
    <property type="project" value="UniProtKB-SubCell"/>
</dbReference>
<dbReference type="eggNOG" id="KOG2029">
    <property type="taxonomic scope" value="Eukaryota"/>
</dbReference>
<dbReference type="Proteomes" id="UP000007148">
    <property type="component" value="Unassembled WGS sequence"/>
</dbReference>
<keyword evidence="11" id="KW-1185">Reference proteome</keyword>
<dbReference type="GO" id="GO:0016020">
    <property type="term" value="C:membrane"/>
    <property type="evidence" value="ECO:0007669"/>
    <property type="project" value="UniProtKB-SubCell"/>
</dbReference>
<dbReference type="Pfam" id="PF05057">
    <property type="entry name" value="DUF676"/>
    <property type="match status" value="1"/>
</dbReference>
<evidence type="ECO:0000256" key="3">
    <source>
        <dbReference type="ARBA" id="ARBA00004370"/>
    </source>
</evidence>
<organism evidence="10 11">
    <name type="scientific">Serendipita indica (strain DSM 11827)</name>
    <name type="common">Root endophyte fungus</name>
    <name type="synonym">Piriformospora indica</name>
    <dbReference type="NCBI Taxonomy" id="1109443"/>
    <lineage>
        <taxon>Eukaryota</taxon>
        <taxon>Fungi</taxon>
        <taxon>Dikarya</taxon>
        <taxon>Basidiomycota</taxon>
        <taxon>Agaricomycotina</taxon>
        <taxon>Agaricomycetes</taxon>
        <taxon>Sebacinales</taxon>
        <taxon>Serendipitaceae</taxon>
        <taxon>Serendipita</taxon>
    </lineage>
</organism>
<dbReference type="InterPro" id="IPR007751">
    <property type="entry name" value="DUF676_lipase-like"/>
</dbReference>
<evidence type="ECO:0000313" key="11">
    <source>
        <dbReference type="Proteomes" id="UP000007148"/>
    </source>
</evidence>
<evidence type="ECO:0000256" key="7">
    <source>
        <dbReference type="ARBA" id="ARBA00023136"/>
    </source>
</evidence>
<feature type="region of interest" description="Disordered" evidence="8">
    <location>
        <begin position="19"/>
        <end position="41"/>
    </location>
</feature>
<feature type="domain" description="DUF676" evidence="9">
    <location>
        <begin position="63"/>
        <end position="248"/>
    </location>
</feature>
<evidence type="ECO:0000256" key="8">
    <source>
        <dbReference type="SAM" id="MobiDB-lite"/>
    </source>
</evidence>
<dbReference type="InterPro" id="IPR029058">
    <property type="entry name" value="AB_hydrolase_fold"/>
</dbReference>
<keyword evidence="7" id="KW-0472">Membrane</keyword>
<dbReference type="SUPFAM" id="SSF52540">
    <property type="entry name" value="P-loop containing nucleoside triphosphate hydrolases"/>
    <property type="match status" value="1"/>
</dbReference>
<dbReference type="GO" id="GO:0005783">
    <property type="term" value="C:endoplasmic reticulum"/>
    <property type="evidence" value="ECO:0007669"/>
    <property type="project" value="UniProtKB-SubCell"/>
</dbReference>